<keyword evidence="4" id="KW-0378">Hydrolase</keyword>
<dbReference type="Pfam" id="PF01557">
    <property type="entry name" value="FAA_hydrolase"/>
    <property type="match status" value="1"/>
</dbReference>
<organism evidence="4 5">
    <name type="scientific">Tectimicrobiota bacterium</name>
    <dbReference type="NCBI Taxonomy" id="2528274"/>
    <lineage>
        <taxon>Bacteria</taxon>
        <taxon>Pseudomonadati</taxon>
        <taxon>Nitrospinota/Tectimicrobiota group</taxon>
        <taxon>Candidatus Tectimicrobiota</taxon>
    </lineage>
</organism>
<dbReference type="PANTHER" id="PTHR42796:SF4">
    <property type="entry name" value="FUMARYLACETOACETATE HYDROLASE DOMAIN-CONTAINING PROTEIN 2A"/>
    <property type="match status" value="1"/>
</dbReference>
<evidence type="ECO:0000313" key="5">
    <source>
        <dbReference type="Proteomes" id="UP000782312"/>
    </source>
</evidence>
<dbReference type="SUPFAM" id="SSF56529">
    <property type="entry name" value="FAH"/>
    <property type="match status" value="1"/>
</dbReference>
<evidence type="ECO:0000259" key="3">
    <source>
        <dbReference type="Pfam" id="PF01557"/>
    </source>
</evidence>
<dbReference type="Gene3D" id="3.90.850.10">
    <property type="entry name" value="Fumarylacetoacetase-like, C-terminal domain"/>
    <property type="match status" value="1"/>
</dbReference>
<dbReference type="InterPro" id="IPR036663">
    <property type="entry name" value="Fumarylacetoacetase_C_sf"/>
</dbReference>
<comment type="caution">
    <text evidence="4">The sequence shown here is derived from an EMBL/GenBank/DDBJ whole genome shotgun (WGS) entry which is preliminary data.</text>
</comment>
<dbReference type="FunFam" id="3.90.850.10:FF:000002">
    <property type="entry name" value="2-hydroxyhepta-2,4-diene-1,7-dioate isomerase"/>
    <property type="match status" value="1"/>
</dbReference>
<dbReference type="GO" id="GO:0019752">
    <property type="term" value="P:carboxylic acid metabolic process"/>
    <property type="evidence" value="ECO:0007669"/>
    <property type="project" value="UniProtKB-ARBA"/>
</dbReference>
<gene>
    <name evidence="4" type="ORF">HYZ11_17705</name>
</gene>
<proteinExistence type="inferred from homology"/>
<name>A0A932MQA0_UNCTE</name>
<dbReference type="InterPro" id="IPR011234">
    <property type="entry name" value="Fumarylacetoacetase-like_C"/>
</dbReference>
<dbReference type="AlphaFoldDB" id="A0A932MQA0"/>
<protein>
    <submittedName>
        <fullName evidence="4">Fumarylacetoacetate hydrolase family protein</fullName>
    </submittedName>
</protein>
<dbReference type="InterPro" id="IPR051121">
    <property type="entry name" value="FAH"/>
</dbReference>
<comment type="similarity">
    <text evidence="1">Belongs to the FAH family.</text>
</comment>
<dbReference type="GO" id="GO:0016787">
    <property type="term" value="F:hydrolase activity"/>
    <property type="evidence" value="ECO:0007669"/>
    <property type="project" value="UniProtKB-KW"/>
</dbReference>
<dbReference type="Proteomes" id="UP000782312">
    <property type="component" value="Unassembled WGS sequence"/>
</dbReference>
<dbReference type="EMBL" id="JACPUR010000041">
    <property type="protein sequence ID" value="MBI3129447.1"/>
    <property type="molecule type" value="Genomic_DNA"/>
</dbReference>
<feature type="domain" description="Fumarylacetoacetase-like C-terminal" evidence="3">
    <location>
        <begin position="95"/>
        <end position="307"/>
    </location>
</feature>
<sequence length="309" mass="33663">MRLLTYDYRGLRRVGVCVGEKVAHLSRIAGILGQPDLAVGSMRELIERWDKLGPRVRALVAEAEKRAKDKDIAPVLMDPESVTFLPPVPDPPKHVLCMGLNYKDHVEEGLKAKDVQTQAMGTDLPIFFTKAPATLIGHKAGIPKHACTAKLDYEAELVVIIGKRGRDIPEPRVNDHIFGYCCGNDISARDLQRAHKQIFKGKTLDGSCPLGPYIVPKEDVKDPANLRIRSFVNGEPRQDSNTNKMIHSVPAMLSSLSKGFTLEPGDLFMTGTPSGVGYARATPAFLKAGDVVEIEVEGLGKLVNPVVAA</sequence>
<evidence type="ECO:0000313" key="4">
    <source>
        <dbReference type="EMBL" id="MBI3129447.1"/>
    </source>
</evidence>
<evidence type="ECO:0000256" key="2">
    <source>
        <dbReference type="ARBA" id="ARBA00022723"/>
    </source>
</evidence>
<dbReference type="GO" id="GO:0016853">
    <property type="term" value="F:isomerase activity"/>
    <property type="evidence" value="ECO:0007669"/>
    <property type="project" value="UniProtKB-ARBA"/>
</dbReference>
<evidence type="ECO:0000256" key="1">
    <source>
        <dbReference type="ARBA" id="ARBA00010211"/>
    </source>
</evidence>
<accession>A0A932MQA0</accession>
<dbReference type="GO" id="GO:0046872">
    <property type="term" value="F:metal ion binding"/>
    <property type="evidence" value="ECO:0007669"/>
    <property type="project" value="UniProtKB-KW"/>
</dbReference>
<keyword evidence="2" id="KW-0479">Metal-binding</keyword>
<reference evidence="4" key="1">
    <citation type="submission" date="2020-07" db="EMBL/GenBank/DDBJ databases">
        <title>Huge and variable diversity of episymbiotic CPR bacteria and DPANN archaea in groundwater ecosystems.</title>
        <authorList>
            <person name="He C.Y."/>
            <person name="Keren R."/>
            <person name="Whittaker M."/>
            <person name="Farag I.F."/>
            <person name="Doudna J."/>
            <person name="Cate J.H.D."/>
            <person name="Banfield J.F."/>
        </authorList>
    </citation>
    <scope>NUCLEOTIDE SEQUENCE</scope>
    <source>
        <strain evidence="4">NC_groundwater_763_Ag_S-0.2um_68_21</strain>
    </source>
</reference>
<dbReference type="PANTHER" id="PTHR42796">
    <property type="entry name" value="FUMARYLACETOACETATE HYDROLASE DOMAIN-CONTAINING PROTEIN 2A-RELATED"/>
    <property type="match status" value="1"/>
</dbReference>